<feature type="domain" description="Calcineurin-like phosphoesterase" evidence="2">
    <location>
        <begin position="25"/>
        <end position="209"/>
    </location>
</feature>
<dbReference type="RefSeq" id="WP_380514967.1">
    <property type="nucleotide sequence ID" value="NZ_JBHEZX010000016.1"/>
</dbReference>
<dbReference type="Gene3D" id="3.60.21.10">
    <property type="match status" value="1"/>
</dbReference>
<evidence type="ECO:0000313" key="4">
    <source>
        <dbReference type="Proteomes" id="UP001592582"/>
    </source>
</evidence>
<dbReference type="PIRSF" id="PIRSF000883">
    <property type="entry name" value="Pesterase_MJ0912"/>
    <property type="match status" value="1"/>
</dbReference>
<dbReference type="Proteomes" id="UP001592582">
    <property type="component" value="Unassembled WGS sequence"/>
</dbReference>
<dbReference type="EMBL" id="JBHEZX010000016">
    <property type="protein sequence ID" value="MFC1413310.1"/>
    <property type="molecule type" value="Genomic_DNA"/>
</dbReference>
<organism evidence="3 4">
    <name type="scientific">Streptacidiphilus alkalitolerans</name>
    <dbReference type="NCBI Taxonomy" id="3342712"/>
    <lineage>
        <taxon>Bacteria</taxon>
        <taxon>Bacillati</taxon>
        <taxon>Actinomycetota</taxon>
        <taxon>Actinomycetes</taxon>
        <taxon>Kitasatosporales</taxon>
        <taxon>Streptomycetaceae</taxon>
        <taxon>Streptacidiphilus</taxon>
    </lineage>
</organism>
<dbReference type="InterPro" id="IPR029052">
    <property type="entry name" value="Metallo-depent_PP-like"/>
</dbReference>
<dbReference type="PANTHER" id="PTHR42850:SF2">
    <property type="entry name" value="BLL5683 PROTEIN"/>
    <property type="match status" value="1"/>
</dbReference>
<comment type="similarity">
    <text evidence="1">Belongs to the metallophosphoesterase superfamily. YfcE family.</text>
</comment>
<dbReference type="PANTHER" id="PTHR42850">
    <property type="entry name" value="METALLOPHOSPHOESTERASE"/>
    <property type="match status" value="1"/>
</dbReference>
<evidence type="ECO:0000259" key="2">
    <source>
        <dbReference type="Pfam" id="PF12850"/>
    </source>
</evidence>
<dbReference type="Pfam" id="PF12850">
    <property type="entry name" value="Metallophos_2"/>
    <property type="match status" value="1"/>
</dbReference>
<dbReference type="SUPFAM" id="SSF56300">
    <property type="entry name" value="Metallo-dependent phosphatases"/>
    <property type="match status" value="1"/>
</dbReference>
<name>A0ABV6VHU1_9ACTN</name>
<accession>A0ABV6VHU1</accession>
<gene>
    <name evidence="3" type="ORF">ACEZDG_28990</name>
</gene>
<protein>
    <submittedName>
        <fullName evidence="3">Metallophosphoesterase</fullName>
    </submittedName>
</protein>
<dbReference type="InterPro" id="IPR050126">
    <property type="entry name" value="Ap4A_hydrolase"/>
</dbReference>
<dbReference type="CDD" id="cd00838">
    <property type="entry name" value="MPP_superfamily"/>
    <property type="match status" value="1"/>
</dbReference>
<comment type="caution">
    <text evidence="3">The sequence shown here is derived from an EMBL/GenBank/DDBJ whole genome shotgun (WGS) entry which is preliminary data.</text>
</comment>
<evidence type="ECO:0000313" key="3">
    <source>
        <dbReference type="EMBL" id="MFC1413310.1"/>
    </source>
</evidence>
<dbReference type="InterPro" id="IPR024654">
    <property type="entry name" value="Calcineurin-like_PHP_lpxH"/>
</dbReference>
<sequence length="272" mass="29517">MALNQEIHGPAPWEGAVGRHGPFQRVAVLSDVHANVPALMAVLDEVEREAAELVVFCGDLTWGAEPERTVQAVRSLGRRTPYLCLRGNSERAVIDMARGTRSPGRPREYWMVAQHTPAVVEFVAAFPFSAIVEITGLGPVRFCHGSPRSDTELMTPGTPEDRFTRLCADVEEQVLVTGHTHLQFDRMVAGRRSINPGSVGLPHHDGRPGTAYWAMLGSDDVELRQTRYDVAEALAAGPRLGDPAADAIAGLLNSPPSPAEIIEEAEELVFSD</sequence>
<reference evidence="3 4" key="1">
    <citation type="submission" date="2024-09" db="EMBL/GenBank/DDBJ databases">
        <authorList>
            <person name="Lee S.D."/>
        </authorList>
    </citation>
    <scope>NUCLEOTIDE SEQUENCE [LARGE SCALE GENOMIC DNA]</scope>
    <source>
        <strain evidence="3 4">N1-1</strain>
    </source>
</reference>
<keyword evidence="4" id="KW-1185">Reference proteome</keyword>
<proteinExistence type="inferred from homology"/>
<evidence type="ECO:0000256" key="1">
    <source>
        <dbReference type="ARBA" id="ARBA00008950"/>
    </source>
</evidence>
<dbReference type="InterPro" id="IPR011152">
    <property type="entry name" value="Pesterase_MJ0912"/>
</dbReference>